<accession>A0A1H6QS80</accession>
<dbReference type="Gene3D" id="1.25.40.10">
    <property type="entry name" value="Tetratricopeptide repeat domain"/>
    <property type="match status" value="1"/>
</dbReference>
<protein>
    <submittedName>
        <fullName evidence="2">CHAT domain-containing protein</fullName>
    </submittedName>
</protein>
<gene>
    <name evidence="2" type="ORF">SAMN04244579_00627</name>
</gene>
<organism evidence="2 3">
    <name type="scientific">Azotobacter beijerinckii</name>
    <dbReference type="NCBI Taxonomy" id="170623"/>
    <lineage>
        <taxon>Bacteria</taxon>
        <taxon>Pseudomonadati</taxon>
        <taxon>Pseudomonadota</taxon>
        <taxon>Gammaproteobacteria</taxon>
        <taxon>Pseudomonadales</taxon>
        <taxon>Pseudomonadaceae</taxon>
        <taxon>Azotobacter</taxon>
    </lineage>
</organism>
<dbReference type="InterPro" id="IPR024983">
    <property type="entry name" value="CHAT_dom"/>
</dbReference>
<dbReference type="EMBL" id="FNYO01000005">
    <property type="protein sequence ID" value="SEI46551.1"/>
    <property type="molecule type" value="Genomic_DNA"/>
</dbReference>
<reference evidence="2 3" key="1">
    <citation type="submission" date="2016-10" db="EMBL/GenBank/DDBJ databases">
        <authorList>
            <person name="de Groot N.N."/>
        </authorList>
    </citation>
    <scope>NUCLEOTIDE SEQUENCE [LARGE SCALE GENOMIC DNA]</scope>
    <source>
        <strain evidence="2 3">DSM 1041</strain>
    </source>
</reference>
<feature type="domain" description="CHAT" evidence="1">
    <location>
        <begin position="430"/>
        <end position="695"/>
    </location>
</feature>
<dbReference type="STRING" id="170623.SAMN04244579_00627"/>
<dbReference type="PANTHER" id="PTHR10098">
    <property type="entry name" value="RAPSYN-RELATED"/>
    <property type="match status" value="1"/>
</dbReference>
<dbReference type="Proteomes" id="UP000199005">
    <property type="component" value="Unassembled WGS sequence"/>
</dbReference>
<evidence type="ECO:0000259" key="1">
    <source>
        <dbReference type="Pfam" id="PF12770"/>
    </source>
</evidence>
<dbReference type="Pfam" id="PF12770">
    <property type="entry name" value="CHAT"/>
    <property type="match status" value="1"/>
</dbReference>
<dbReference type="SUPFAM" id="SSF48452">
    <property type="entry name" value="TPR-like"/>
    <property type="match status" value="1"/>
</dbReference>
<dbReference type="AlphaFoldDB" id="A0A1H6QS80"/>
<evidence type="ECO:0000313" key="3">
    <source>
        <dbReference type="Proteomes" id="UP000199005"/>
    </source>
</evidence>
<sequence>MGGAAGWRRIWAGLALPLLVWPVFAGAAGEAEVDPQVPPLASLVLKDADTLLGLTEEGALLYERDPLKLSGYQYCSQAVALAESGELRLSARASSKALHLGQASGDGNLQALASRDLAIAFSYAGQLDKAEAFAREALRLPAKEPEKVLGPAYKVIGDVQARRGDYAAAVGSYETALAGASERYRPLIQASLVNALIDAGDLGRARQLLEAAPPPAEPALAAQWQRTEARLLLAERRPAEAAERYRRLLDRPPGLDSLYYQVWAWDGLARSEAALGHPQAEGQALEQALAGLDAVRARFRSEEFRMGLFSDVQDIFERAVDFHAGQGDERGAFETSERSRARALLDAVRGRASLPDDMTRLVGLAQLQEALAEDERVVQFHVLPERLLVWAVGPHSLESHSLRISAVDLARLVEAFRDALAGGRRSVVPVADRLGAALLGPLRLRPGLRLIVVPHGPLHYLPFQALRLDGAWLIERHPLSLAPSTNIAVGLLKRGPRAPPELTAFGNPRVSDEYELPGAAREVRELGALFPHQRLFLGPAATRTAFLGSAGDASLLHLAAHAQADPLDPLHSRILLANEEGRRSFLEVRDLGGVDLSGTALVTLSACESGLGRVERGDEVQGFPRAFLASGSSALIASLWPVSDEAAERLMRTLYRELARGVDLQRAMQAGQLAVLRQPQTAHPFFWAPFNLIGNWRLTLRD</sequence>
<name>A0A1H6QS80_9GAMM</name>
<dbReference type="InterPro" id="IPR011990">
    <property type="entry name" value="TPR-like_helical_dom_sf"/>
</dbReference>
<dbReference type="PANTHER" id="PTHR10098:SF108">
    <property type="entry name" value="TETRATRICOPEPTIDE REPEAT PROTEIN 28"/>
    <property type="match status" value="1"/>
</dbReference>
<proteinExistence type="predicted"/>
<evidence type="ECO:0000313" key="2">
    <source>
        <dbReference type="EMBL" id="SEI46551.1"/>
    </source>
</evidence>